<dbReference type="InterPro" id="IPR006143">
    <property type="entry name" value="RND_pump_MFP"/>
</dbReference>
<keyword evidence="2" id="KW-0813">Transport</keyword>
<dbReference type="Proteomes" id="UP001626537">
    <property type="component" value="Chromosome"/>
</dbReference>
<evidence type="ECO:0000256" key="1">
    <source>
        <dbReference type="ARBA" id="ARBA00009477"/>
    </source>
</evidence>
<dbReference type="PANTHER" id="PTHR30097:SF15">
    <property type="entry name" value="CATION EFFLUX SYSTEM PROTEIN CUSB"/>
    <property type="match status" value="1"/>
</dbReference>
<evidence type="ECO:0000313" key="8">
    <source>
        <dbReference type="EMBL" id="WOJ94797.1"/>
    </source>
</evidence>
<dbReference type="SUPFAM" id="SSF111369">
    <property type="entry name" value="HlyD-like secretion proteins"/>
    <property type="match status" value="1"/>
</dbReference>
<dbReference type="InterPro" id="IPR058790">
    <property type="entry name" value="BSH_CusB"/>
</dbReference>
<evidence type="ECO:0000259" key="5">
    <source>
        <dbReference type="Pfam" id="PF25869"/>
    </source>
</evidence>
<accession>A0ABZ0I5L1</accession>
<evidence type="ECO:0000313" key="9">
    <source>
        <dbReference type="Proteomes" id="UP001626537"/>
    </source>
</evidence>
<dbReference type="Gene3D" id="2.40.30.170">
    <property type="match status" value="1"/>
</dbReference>
<organism evidence="8 9">
    <name type="scientific">Congregibacter variabilis</name>
    <dbReference type="NCBI Taxonomy" id="3081200"/>
    <lineage>
        <taxon>Bacteria</taxon>
        <taxon>Pseudomonadati</taxon>
        <taxon>Pseudomonadota</taxon>
        <taxon>Gammaproteobacteria</taxon>
        <taxon>Cellvibrionales</taxon>
        <taxon>Halieaceae</taxon>
        <taxon>Congregibacter</taxon>
    </lineage>
</organism>
<comment type="similarity">
    <text evidence="1">Belongs to the membrane fusion protein (MFP) (TC 8.A.1) family.</text>
</comment>
<proteinExistence type="inferred from homology"/>
<dbReference type="NCBIfam" id="TIGR01730">
    <property type="entry name" value="RND_mfp"/>
    <property type="match status" value="1"/>
</dbReference>
<dbReference type="PANTHER" id="PTHR30097">
    <property type="entry name" value="CATION EFFLUX SYSTEM PROTEIN CUSB"/>
    <property type="match status" value="1"/>
</dbReference>
<dbReference type="Gene3D" id="6.10.140.730">
    <property type="match status" value="1"/>
</dbReference>
<dbReference type="InterPro" id="IPR045800">
    <property type="entry name" value="HMBD"/>
</dbReference>
<feature type="domain" description="CusB-like three alpha-helical bundle" evidence="5">
    <location>
        <begin position="156"/>
        <end position="203"/>
    </location>
</feature>
<dbReference type="InterPro" id="IPR058791">
    <property type="entry name" value="3HB_CusB"/>
</dbReference>
<dbReference type="Pfam" id="PF11604">
    <property type="entry name" value="CusF_Ec"/>
    <property type="match status" value="1"/>
</dbReference>
<gene>
    <name evidence="8" type="ORF">R0135_06415</name>
</gene>
<dbReference type="InterPro" id="IPR051909">
    <property type="entry name" value="MFP_Cation_Efflux"/>
</dbReference>
<evidence type="ECO:0000259" key="6">
    <source>
        <dbReference type="Pfam" id="PF25919"/>
    </source>
</evidence>
<sequence length="504" mass="56025">MNSAIKYGLTLVAGALIGLGLLKLQQQPDETAVTTASDPDAPLYWVAPMDANYRRDKPGKSPMGMDLVPVYASGNDTGVVKISPQVVNNLGVRTTRVSRAVLHEDIRSVGYVQYDQDSLVHIHPRVEGWVEKLYVTAEGNSVTRGAPLYDLYSPQLVNAQEEFISALRRDNERLVQAAQDRLRALQLSDEFITELKNSGEVRQTVTFRSSKNGVVDKLNIREGFFVGPNTTLMSIGALDEVWVEAQVFESQAALVRLAQPVTMQLDYLPGRKWQGAVDYIYPTLDPSTRTLRVRLRFSNSDGELRPNMFAQIQIHSEDNQPRTVIPKEALIRTGSEDRVVLALGEGRFKSIAVKAGRISNSQVEIMEGVSEGDEIVASAQFLLDSESSKKSDFMRMDHPSPKRRNSQPVAVQTQQSTPTDSSQIAEVMGVVNRVDSATRIANISREEIPKWNRPAATMDFILSESVDIELLEAGQSIHFRFVIDDGQFIIDRVHVMPPGESHHD</sequence>
<dbReference type="Gene3D" id="2.40.420.20">
    <property type="match status" value="1"/>
</dbReference>
<protein>
    <submittedName>
        <fullName evidence="8">Efflux RND transporter periplasmic adaptor subunit</fullName>
    </submittedName>
</protein>
<dbReference type="EMBL" id="CP136864">
    <property type="protein sequence ID" value="WOJ94797.1"/>
    <property type="molecule type" value="Genomic_DNA"/>
</dbReference>
<feature type="domain" description="CusB-like barrel-sandwich hybrid" evidence="6">
    <location>
        <begin position="120"/>
        <end position="235"/>
    </location>
</feature>
<feature type="domain" description="Heavy metal binding" evidence="4">
    <location>
        <begin position="44"/>
        <end position="70"/>
    </location>
</feature>
<dbReference type="Pfam" id="PF25919">
    <property type="entry name" value="BSH_CusB"/>
    <property type="match status" value="1"/>
</dbReference>
<feature type="compositionally biased region" description="Basic and acidic residues" evidence="3">
    <location>
        <begin position="388"/>
        <end position="400"/>
    </location>
</feature>
<evidence type="ECO:0000259" key="4">
    <source>
        <dbReference type="Pfam" id="PF19335"/>
    </source>
</evidence>
<dbReference type="Pfam" id="PF25869">
    <property type="entry name" value="3HB_CusB"/>
    <property type="match status" value="1"/>
</dbReference>
<name>A0ABZ0I5L1_9GAMM</name>
<dbReference type="Gene3D" id="2.40.50.320">
    <property type="entry name" value="Copper binding periplasmic protein CusF"/>
    <property type="match status" value="1"/>
</dbReference>
<evidence type="ECO:0000256" key="3">
    <source>
        <dbReference type="SAM" id="MobiDB-lite"/>
    </source>
</evidence>
<dbReference type="Pfam" id="PF25954">
    <property type="entry name" value="Beta-barrel_RND_2"/>
    <property type="match status" value="1"/>
</dbReference>
<keyword evidence="9" id="KW-1185">Reference proteome</keyword>
<feature type="region of interest" description="Disordered" evidence="3">
    <location>
        <begin position="388"/>
        <end position="420"/>
    </location>
</feature>
<dbReference type="InterPro" id="IPR042230">
    <property type="entry name" value="CusF_sf"/>
</dbReference>
<evidence type="ECO:0000256" key="2">
    <source>
        <dbReference type="ARBA" id="ARBA00022448"/>
    </source>
</evidence>
<dbReference type="InterPro" id="IPR058792">
    <property type="entry name" value="Beta-barrel_RND_2"/>
</dbReference>
<dbReference type="Pfam" id="PF19335">
    <property type="entry name" value="HMBD"/>
    <property type="match status" value="1"/>
</dbReference>
<dbReference type="InterPro" id="IPR021647">
    <property type="entry name" value="CusF_Ec"/>
</dbReference>
<reference evidence="8 9" key="1">
    <citation type="submission" date="2023-10" db="EMBL/GenBank/DDBJ databases">
        <title>Two novel species belonging to the OM43/NOR5 clade.</title>
        <authorList>
            <person name="Park M."/>
        </authorList>
    </citation>
    <scope>NUCLEOTIDE SEQUENCE [LARGE SCALE GENOMIC DNA]</scope>
    <source>
        <strain evidence="8 9">IMCC43200</strain>
    </source>
</reference>
<feature type="domain" description="CusB-like beta-barrel" evidence="7">
    <location>
        <begin position="240"/>
        <end position="317"/>
    </location>
</feature>
<dbReference type="RefSeq" id="WP_407349430.1">
    <property type="nucleotide sequence ID" value="NZ_CP136864.1"/>
</dbReference>
<evidence type="ECO:0000259" key="7">
    <source>
        <dbReference type="Pfam" id="PF25954"/>
    </source>
</evidence>